<evidence type="ECO:0000313" key="2">
    <source>
        <dbReference type="EMBL" id="AFR74907.1"/>
    </source>
</evidence>
<keyword evidence="2" id="KW-0614">Plasmid</keyword>
<keyword evidence="1" id="KW-0812">Transmembrane</keyword>
<protein>
    <submittedName>
        <fullName evidence="2">Uncharacterized protein</fullName>
    </submittedName>
</protein>
<sequence length="130" mass="14147">MRYTREDGTADRTTIAGLLRAGFVDVGNSLEATPTPTVPARGFTNTEFMTFRSDYLLASKRLADAPWDTQSPAMTQPTSLPTATRFGRTLSWGHEMQLITIAGLFTVPVIAAVCLALSARDHSDERDEGP</sequence>
<proteinExistence type="predicted"/>
<dbReference type="RefSeq" id="WP_015647721.1">
    <property type="nucleotide sequence ID" value="NC_021209.1"/>
</dbReference>
<geneLocation type="plasmid" evidence="2">
    <name>pSinA</name>
</geneLocation>
<reference evidence="2" key="1">
    <citation type="journal article" date="2013" name="J. Biotechnol.">
        <title>Structural and functional genomics of plasmid pSinA of Sinorhizobium sp. M14 encoding genes for the arsenite oxidation and arsenic resistance.</title>
        <authorList>
            <person name="Drewniak L."/>
            <person name="Dziewit L."/>
            <person name="Ciezkowska M."/>
            <person name="Gawor J."/>
            <person name="Gromadka R."/>
            <person name="Sklodowska A."/>
        </authorList>
    </citation>
    <scope>NUCLEOTIDE SEQUENCE</scope>
    <source>
        <strain evidence="2">M14</strain>
        <plasmid evidence="2">pSinA</plasmid>
    </source>
</reference>
<name>R4IL44_9HYPH</name>
<organism evidence="2">
    <name type="scientific">Sinorhizobium sp. M14</name>
    <dbReference type="NCBI Taxonomy" id="430451"/>
    <lineage>
        <taxon>Bacteria</taxon>
        <taxon>Pseudomonadati</taxon>
        <taxon>Pseudomonadota</taxon>
        <taxon>Alphaproteobacteria</taxon>
        <taxon>Hyphomicrobiales</taxon>
        <taxon>Rhizobiaceae</taxon>
        <taxon>Sinorhizobium/Ensifer group</taxon>
        <taxon>Sinorhizobium</taxon>
    </lineage>
</organism>
<dbReference type="AlphaFoldDB" id="R4IL44"/>
<keyword evidence="1" id="KW-1133">Transmembrane helix</keyword>
<keyword evidence="1" id="KW-0472">Membrane</keyword>
<accession>R4IL44</accession>
<dbReference type="EMBL" id="JF809815">
    <property type="protein sequence ID" value="AFR74907.1"/>
    <property type="molecule type" value="Genomic_DNA"/>
</dbReference>
<evidence type="ECO:0000256" key="1">
    <source>
        <dbReference type="SAM" id="Phobius"/>
    </source>
</evidence>
<feature type="transmembrane region" description="Helical" evidence="1">
    <location>
        <begin position="98"/>
        <end position="119"/>
    </location>
</feature>